<evidence type="ECO:0000313" key="2">
    <source>
        <dbReference type="Proteomes" id="UP001597337"/>
    </source>
</evidence>
<protein>
    <submittedName>
        <fullName evidence="1">Esterase/lipase family protein</fullName>
    </submittedName>
</protein>
<keyword evidence="2" id="KW-1185">Reference proteome</keyword>
<sequence>MSMLLTVLGSTLAYLVQTTICRLFGWLRPKPPAKLDYSAIYSSPEYSVETHGDCQAGTYIEVYRPATPFLGDNGRPKAVIFLHGFALGASQIYRAHLEHLVRQGYSVFYPNYQTGFCRFPDSGLMTVAELLDEIFGDGLVPSQEKWLKNALASVADAYVRSGFGPGEPVDTYVYGHSLGGLFALSWPYYVQQEGYPDNLLPLQVLTADPIPSTSTASAPGKFGKALNSLADDVDIRVTGTALTMPVAILHGDSDWIVPKAQWDTPFGYIATEHKRMFLSYTDTHGCPGHFANHEQATDDTSFFPPLLAQLMLDGVGTEDDLDWRYLWFALDRVIREGERADQLSFDLGVWSDGRPVRPVSVYLPSN</sequence>
<dbReference type="SUPFAM" id="SSF53474">
    <property type="entry name" value="alpha/beta-Hydrolases"/>
    <property type="match status" value="1"/>
</dbReference>
<dbReference type="Proteomes" id="UP001597337">
    <property type="component" value="Unassembled WGS sequence"/>
</dbReference>
<name>A0ABW4Y5F5_9GAMM</name>
<reference evidence="2" key="1">
    <citation type="journal article" date="2019" name="Int. J. Syst. Evol. Microbiol.">
        <title>The Global Catalogue of Microorganisms (GCM) 10K type strain sequencing project: providing services to taxonomists for standard genome sequencing and annotation.</title>
        <authorList>
            <consortium name="The Broad Institute Genomics Platform"/>
            <consortium name="The Broad Institute Genome Sequencing Center for Infectious Disease"/>
            <person name="Wu L."/>
            <person name="Ma J."/>
        </authorList>
    </citation>
    <scope>NUCLEOTIDE SEQUENCE [LARGE SCALE GENOMIC DNA]</scope>
    <source>
        <strain evidence="2">KACC 12597</strain>
    </source>
</reference>
<accession>A0ABW4Y5F5</accession>
<evidence type="ECO:0000313" key="1">
    <source>
        <dbReference type="EMBL" id="MFD2110276.1"/>
    </source>
</evidence>
<dbReference type="InterPro" id="IPR029058">
    <property type="entry name" value="AB_hydrolase_fold"/>
</dbReference>
<dbReference type="Gene3D" id="3.40.50.1820">
    <property type="entry name" value="alpha/beta hydrolase"/>
    <property type="match status" value="1"/>
</dbReference>
<dbReference type="RefSeq" id="WP_386021529.1">
    <property type="nucleotide sequence ID" value="NZ_JBHUHX010000001.1"/>
</dbReference>
<organism evidence="1 2">
    <name type="scientific">Thiorhodococcus fuscus</name>
    <dbReference type="NCBI Taxonomy" id="527200"/>
    <lineage>
        <taxon>Bacteria</taxon>
        <taxon>Pseudomonadati</taxon>
        <taxon>Pseudomonadota</taxon>
        <taxon>Gammaproteobacteria</taxon>
        <taxon>Chromatiales</taxon>
        <taxon>Chromatiaceae</taxon>
        <taxon>Thiorhodococcus</taxon>
    </lineage>
</organism>
<proteinExistence type="predicted"/>
<comment type="caution">
    <text evidence="1">The sequence shown here is derived from an EMBL/GenBank/DDBJ whole genome shotgun (WGS) entry which is preliminary data.</text>
</comment>
<gene>
    <name evidence="1" type="ORF">ACFSJC_00295</name>
</gene>
<dbReference type="EMBL" id="JBHUHX010000001">
    <property type="protein sequence ID" value="MFD2110276.1"/>
    <property type="molecule type" value="Genomic_DNA"/>
</dbReference>